<dbReference type="STRING" id="393595.ABO_1200"/>
<protein>
    <recommendedName>
        <fullName evidence="3">Phospholipid-binding protein</fullName>
    </recommendedName>
</protein>
<dbReference type="Proteomes" id="UP000008871">
    <property type="component" value="Chromosome"/>
</dbReference>
<proteinExistence type="predicted"/>
<evidence type="ECO:0008006" key="3">
    <source>
        <dbReference type="Google" id="ProtNLM"/>
    </source>
</evidence>
<dbReference type="HOGENOM" id="CLU_083918_0_0_6"/>
<dbReference type="NCBIfam" id="TIGR00481">
    <property type="entry name" value="YbhB/YbcL family Raf kinase inhibitor-like protein"/>
    <property type="match status" value="1"/>
</dbReference>
<dbReference type="AlphaFoldDB" id="Q0VQA0"/>
<accession>Q0VQA0</accession>
<evidence type="ECO:0000313" key="2">
    <source>
        <dbReference type="Proteomes" id="UP000008871"/>
    </source>
</evidence>
<keyword evidence="2" id="KW-1185">Reference proteome</keyword>
<dbReference type="CDD" id="cd00865">
    <property type="entry name" value="PEBP_bact_arch"/>
    <property type="match status" value="1"/>
</dbReference>
<organism evidence="1 2">
    <name type="scientific">Alcanivorax borkumensis (strain ATCC 700651 / DSM 11573 / NCIMB 13689 / SK2)</name>
    <dbReference type="NCBI Taxonomy" id="393595"/>
    <lineage>
        <taxon>Bacteria</taxon>
        <taxon>Pseudomonadati</taxon>
        <taxon>Pseudomonadota</taxon>
        <taxon>Gammaproteobacteria</taxon>
        <taxon>Oceanospirillales</taxon>
        <taxon>Alcanivoracaceae</taxon>
        <taxon>Alcanivorax</taxon>
    </lineage>
</organism>
<evidence type="ECO:0000313" key="1">
    <source>
        <dbReference type="EMBL" id="CAL16648.1"/>
    </source>
</evidence>
<dbReference type="PANTHER" id="PTHR30289">
    <property type="entry name" value="UNCHARACTERIZED PROTEIN YBCL-RELATED"/>
    <property type="match status" value="1"/>
</dbReference>
<reference evidence="1 2" key="1">
    <citation type="journal article" date="2006" name="Nat. Biotechnol.">
        <title>Genome sequence of the ubiquitous hydrocarbon-degrading marine bacterium Alcanivorax borkumensis.</title>
        <authorList>
            <person name="Schneiker S."/>
            <person name="Martins dos Santos V.A.P."/>
            <person name="Bartels D."/>
            <person name="Bekel T."/>
            <person name="Brecht M."/>
            <person name="Buhrmester J."/>
            <person name="Chernikova T.N."/>
            <person name="Denaro R."/>
            <person name="Ferrer M."/>
            <person name="Gertler C."/>
            <person name="Goesmann A."/>
            <person name="Golyshina O.V."/>
            <person name="Kaminski F."/>
            <person name="Khachane A.N."/>
            <person name="Lang S."/>
            <person name="Linke B."/>
            <person name="McHardy A.C."/>
            <person name="Meyer F."/>
            <person name="Nechitaylo T."/>
            <person name="Puehler A."/>
            <person name="Regenhardt D."/>
            <person name="Rupp O."/>
            <person name="Sabirova J.S."/>
            <person name="Selbitschka W."/>
            <person name="Yakimov M.M."/>
            <person name="Timmis K.N."/>
            <person name="Vorhoelter F.-J."/>
            <person name="Weidner S."/>
            <person name="Kaiser O."/>
            <person name="Golyshin P.N."/>
        </authorList>
    </citation>
    <scope>NUCLEOTIDE SEQUENCE [LARGE SCALE GENOMIC DNA]</scope>
    <source>
        <strain evidence="2">ATCC 700651 / DSM 11573 / NCIMB 13689 / SK2</strain>
    </source>
</reference>
<dbReference type="Pfam" id="PF01161">
    <property type="entry name" value="PBP"/>
    <property type="match status" value="1"/>
</dbReference>
<name>Q0VQA0_ALCBS</name>
<dbReference type="EMBL" id="AM286690">
    <property type="protein sequence ID" value="CAL16648.1"/>
    <property type="molecule type" value="Genomic_DNA"/>
</dbReference>
<gene>
    <name evidence="1" type="ordered locus">ABO_1200</name>
</gene>
<dbReference type="OrthoDB" id="9797506at2"/>
<dbReference type="InterPro" id="IPR005247">
    <property type="entry name" value="YbhB_YbcL/LppC-like"/>
</dbReference>
<dbReference type="PANTHER" id="PTHR30289:SF1">
    <property type="entry name" value="PEBP (PHOSPHATIDYLETHANOLAMINE-BINDING PROTEIN) FAMILY PROTEIN"/>
    <property type="match status" value="1"/>
</dbReference>
<sequence length="210" mass="22932">MQLLSNSLTDQAPILEKFAFATINPDTHVSLASNINPHLAWKGAPEGTRSFAIVCVDPDAPSAADDVNRDDREVPADLPRVDFYHWTLFNIPAEQSEIREGSHCNKVTPKGKPGPAAPDGQRHGLNDYTGWFAGDADMEGQYFGYDGPCPPWNDSIVHRYVFTVYALDVPALPEEKDLSGAALAEQIKSHSLDQASLTVSYTLNPRLAQG</sequence>
<dbReference type="InterPro" id="IPR008914">
    <property type="entry name" value="PEBP"/>
</dbReference>
<dbReference type="Gene3D" id="3.90.280.10">
    <property type="entry name" value="PEBP-like"/>
    <property type="match status" value="1"/>
</dbReference>
<dbReference type="SUPFAM" id="SSF49777">
    <property type="entry name" value="PEBP-like"/>
    <property type="match status" value="1"/>
</dbReference>
<dbReference type="eggNOG" id="COG1881">
    <property type="taxonomic scope" value="Bacteria"/>
</dbReference>
<dbReference type="InterPro" id="IPR036610">
    <property type="entry name" value="PEBP-like_sf"/>
</dbReference>
<dbReference type="RefSeq" id="WP_011588483.1">
    <property type="nucleotide sequence ID" value="NC_008260.1"/>
</dbReference>
<dbReference type="KEGG" id="abo:ABO_1200"/>